<dbReference type="Gene3D" id="3.40.50.2000">
    <property type="entry name" value="Glycogen Phosphorylase B"/>
    <property type="match status" value="2"/>
</dbReference>
<accession>A0ABR9VRU9</accession>
<evidence type="ECO:0000256" key="1">
    <source>
        <dbReference type="ARBA" id="ARBA00022679"/>
    </source>
</evidence>
<name>A0ABR9VRU9_9SYNC</name>
<dbReference type="PANTHER" id="PTHR46401:SF2">
    <property type="entry name" value="GLYCOSYLTRANSFERASE WBBK-RELATED"/>
    <property type="match status" value="1"/>
</dbReference>
<reference evidence="5 6" key="1">
    <citation type="submission" date="2020-10" db="EMBL/GenBank/DDBJ databases">
        <authorList>
            <person name="Castelo-Branco R."/>
            <person name="Eusebio N."/>
            <person name="Adriana R."/>
            <person name="Vieira A."/>
            <person name="Brugerolle De Fraissinette N."/>
            <person name="Rezende De Castro R."/>
            <person name="Schneider M.P."/>
            <person name="Vasconcelos V."/>
            <person name="Leao P.N."/>
        </authorList>
    </citation>
    <scope>NUCLEOTIDE SEQUENCE [LARGE SCALE GENOMIC DNA]</scope>
    <source>
        <strain evidence="5 6">LEGE 00031</strain>
    </source>
</reference>
<dbReference type="SUPFAM" id="SSF53756">
    <property type="entry name" value="UDP-Glycosyltransferase/glycogen phosphorylase"/>
    <property type="match status" value="1"/>
</dbReference>
<gene>
    <name evidence="5" type="ORF">IQ217_09580</name>
</gene>
<sequence length="424" mass="47438">MKLTILNQFYPPDYAATGQLLEELSIELSKKELDVQIFAGQPGYAFDQDLAPAQEVCQGVLIRRTRTSRLWPQRLRGRAIAGILYCLRAIIKLRLKRRLGDLILVTTEPPYLMVVAYILHLLYKKPYICLIYDLYPDVAVKLGVAKEKDAIVKLWRWLNHLTWQKAEAIIVLSEGMAKVVADKEPALAGKIEVVHNWADGVLIQPRAKTDNWFAQRHGLDQTFTVLYSGNMGRCHDLETVMAAARLLNQEAVRFVFIGAGAKAPICRDFVQCHQLTNCLFLPFQPKQVLPFSLTACDLSLVSILPQVEGLVVPSKFYGCLAAGTAIAAICAPHSYLRGIIAEAQCGAAIDNGDGEELAQFILELKNDPQQATAMGHRGRRYFEENFTLDTIVNQYRSVIAKVSDQQPAQSRTKKSHCYPDSQPL</sequence>
<dbReference type="PANTHER" id="PTHR46401">
    <property type="entry name" value="GLYCOSYLTRANSFERASE WBBK-RELATED"/>
    <property type="match status" value="1"/>
</dbReference>
<dbReference type="Proteomes" id="UP000658720">
    <property type="component" value="Unassembled WGS sequence"/>
</dbReference>
<dbReference type="Pfam" id="PF00534">
    <property type="entry name" value="Glycos_transf_1"/>
    <property type="match status" value="1"/>
</dbReference>
<comment type="caution">
    <text evidence="5">The sequence shown here is derived from an EMBL/GenBank/DDBJ whole genome shotgun (WGS) entry which is preliminary data.</text>
</comment>
<evidence type="ECO:0000256" key="2">
    <source>
        <dbReference type="SAM" id="MobiDB-lite"/>
    </source>
</evidence>
<feature type="domain" description="Glycosyl transferase family 1" evidence="3">
    <location>
        <begin position="220"/>
        <end position="380"/>
    </location>
</feature>
<feature type="domain" description="Glycosyltransferase subfamily 4-like N-terminal" evidence="4">
    <location>
        <begin position="20"/>
        <end position="199"/>
    </location>
</feature>
<evidence type="ECO:0000313" key="6">
    <source>
        <dbReference type="Proteomes" id="UP000658720"/>
    </source>
</evidence>
<dbReference type="Pfam" id="PF13439">
    <property type="entry name" value="Glyco_transf_4"/>
    <property type="match status" value="1"/>
</dbReference>
<evidence type="ECO:0000259" key="3">
    <source>
        <dbReference type="Pfam" id="PF00534"/>
    </source>
</evidence>
<evidence type="ECO:0000313" key="5">
    <source>
        <dbReference type="EMBL" id="MBE9254084.1"/>
    </source>
</evidence>
<dbReference type="EMBL" id="JADEVV010000023">
    <property type="protein sequence ID" value="MBE9254084.1"/>
    <property type="molecule type" value="Genomic_DNA"/>
</dbReference>
<protein>
    <submittedName>
        <fullName evidence="5">Glycosyltransferase family 4 protein</fullName>
    </submittedName>
</protein>
<dbReference type="CDD" id="cd03794">
    <property type="entry name" value="GT4_WbuB-like"/>
    <property type="match status" value="1"/>
</dbReference>
<feature type="region of interest" description="Disordered" evidence="2">
    <location>
        <begin position="403"/>
        <end position="424"/>
    </location>
</feature>
<organism evidence="5 6">
    <name type="scientific">Synechocystis salina LEGE 00031</name>
    <dbReference type="NCBI Taxonomy" id="1828736"/>
    <lineage>
        <taxon>Bacteria</taxon>
        <taxon>Bacillati</taxon>
        <taxon>Cyanobacteriota</taxon>
        <taxon>Cyanophyceae</taxon>
        <taxon>Synechococcales</taxon>
        <taxon>Merismopediaceae</taxon>
        <taxon>Synechocystis</taxon>
    </lineage>
</organism>
<keyword evidence="6" id="KW-1185">Reference proteome</keyword>
<dbReference type="RefSeq" id="WP_194019764.1">
    <property type="nucleotide sequence ID" value="NZ_JADEVV010000023.1"/>
</dbReference>
<dbReference type="InterPro" id="IPR028098">
    <property type="entry name" value="Glyco_trans_4-like_N"/>
</dbReference>
<dbReference type="InterPro" id="IPR001296">
    <property type="entry name" value="Glyco_trans_1"/>
</dbReference>
<keyword evidence="1" id="KW-0808">Transferase</keyword>
<evidence type="ECO:0000259" key="4">
    <source>
        <dbReference type="Pfam" id="PF13439"/>
    </source>
</evidence>
<proteinExistence type="predicted"/>